<feature type="compositionally biased region" description="Polar residues" evidence="1">
    <location>
        <begin position="126"/>
        <end position="148"/>
    </location>
</feature>
<feature type="compositionally biased region" description="Acidic residues" evidence="1">
    <location>
        <begin position="187"/>
        <end position="196"/>
    </location>
</feature>
<accession>A0AAD5WSV1</accession>
<organism evidence="2 3">
    <name type="scientific">Zalerion maritima</name>
    <dbReference type="NCBI Taxonomy" id="339359"/>
    <lineage>
        <taxon>Eukaryota</taxon>
        <taxon>Fungi</taxon>
        <taxon>Dikarya</taxon>
        <taxon>Ascomycota</taxon>
        <taxon>Pezizomycotina</taxon>
        <taxon>Sordariomycetes</taxon>
        <taxon>Lulworthiomycetidae</taxon>
        <taxon>Lulworthiales</taxon>
        <taxon>Lulworthiaceae</taxon>
        <taxon>Zalerion</taxon>
    </lineage>
</organism>
<feature type="compositionally biased region" description="Basic residues" evidence="1">
    <location>
        <begin position="355"/>
        <end position="368"/>
    </location>
</feature>
<feature type="region of interest" description="Disordered" evidence="1">
    <location>
        <begin position="60"/>
        <end position="202"/>
    </location>
</feature>
<dbReference type="GO" id="GO:0005730">
    <property type="term" value="C:nucleolus"/>
    <property type="evidence" value="ECO:0007669"/>
    <property type="project" value="TreeGrafter"/>
</dbReference>
<dbReference type="GO" id="GO:0000462">
    <property type="term" value="P:maturation of SSU-rRNA from tricistronic rRNA transcript (SSU-rRNA, 5.8S rRNA, LSU-rRNA)"/>
    <property type="evidence" value="ECO:0007669"/>
    <property type="project" value="TreeGrafter"/>
</dbReference>
<evidence type="ECO:0000313" key="3">
    <source>
        <dbReference type="Proteomes" id="UP001201980"/>
    </source>
</evidence>
<dbReference type="Proteomes" id="UP001201980">
    <property type="component" value="Unassembled WGS sequence"/>
</dbReference>
<dbReference type="AlphaFoldDB" id="A0AAD5WSV1"/>
<evidence type="ECO:0008006" key="4">
    <source>
        <dbReference type="Google" id="ProtNLM"/>
    </source>
</evidence>
<evidence type="ECO:0000256" key="1">
    <source>
        <dbReference type="SAM" id="MobiDB-lite"/>
    </source>
</evidence>
<feature type="compositionally biased region" description="Gly residues" evidence="1">
    <location>
        <begin position="300"/>
        <end position="309"/>
    </location>
</feature>
<dbReference type="PANTHER" id="PTHR28096">
    <property type="entry name" value="PROTEIN FAF1"/>
    <property type="match status" value="1"/>
</dbReference>
<reference evidence="2" key="1">
    <citation type="submission" date="2022-07" db="EMBL/GenBank/DDBJ databases">
        <title>Draft genome sequence of Zalerion maritima ATCC 34329, a (micro)plastics degrading marine fungus.</title>
        <authorList>
            <person name="Paco A."/>
            <person name="Goncalves M.F.M."/>
            <person name="Rocha-Santos T.A.P."/>
            <person name="Alves A."/>
        </authorList>
    </citation>
    <scope>NUCLEOTIDE SEQUENCE</scope>
    <source>
        <strain evidence="2">ATCC 34329</strain>
    </source>
</reference>
<protein>
    <recommendedName>
        <fullName evidence="4">Protein FAF1</fullName>
    </recommendedName>
</protein>
<feature type="region of interest" description="Disordered" evidence="1">
    <location>
        <begin position="346"/>
        <end position="368"/>
    </location>
</feature>
<evidence type="ECO:0000313" key="2">
    <source>
        <dbReference type="EMBL" id="KAJ2901436.1"/>
    </source>
</evidence>
<feature type="compositionally biased region" description="Low complexity" evidence="1">
    <location>
        <begin position="158"/>
        <end position="169"/>
    </location>
</feature>
<feature type="region of interest" description="Disordered" evidence="1">
    <location>
        <begin position="1"/>
        <end position="41"/>
    </location>
</feature>
<feature type="region of interest" description="Disordered" evidence="1">
    <location>
        <begin position="296"/>
        <end position="322"/>
    </location>
</feature>
<feature type="compositionally biased region" description="Acidic residues" evidence="1">
    <location>
        <begin position="102"/>
        <end position="118"/>
    </location>
</feature>
<feature type="compositionally biased region" description="Basic residues" evidence="1">
    <location>
        <begin position="1"/>
        <end position="10"/>
    </location>
</feature>
<dbReference type="InterPro" id="IPR053030">
    <property type="entry name" value="Ribosomal_biogenesis_FAF1-like"/>
</dbReference>
<proteinExistence type="predicted"/>
<keyword evidence="3" id="KW-1185">Reference proteome</keyword>
<comment type="caution">
    <text evidence="2">The sequence shown here is derived from an EMBL/GenBank/DDBJ whole genome shotgun (WGS) entry which is preliminary data.</text>
</comment>
<dbReference type="PANTHER" id="PTHR28096:SF1">
    <property type="entry name" value="PROTEIN FAF1"/>
    <property type="match status" value="1"/>
</dbReference>
<sequence>MAVLGKRKSRSSALVPRGSIIDSDPAKKSKKQTHEPTISSEDYAAFLRSHFEAEYEPLSNVVANRDHGEESESEGLGAGSGSEWGGLSDDDQGPRSGQGWEDVGDDDDDEDDLDDEAQADPFASPRSPTEIQIVDHSSSSSTPLSAGQMSKRDRRRFLSSVAPSLSARAPLPPAPPLLLLLRPEGGKEEEEEEADTETASSLLKKDLELSRLLGESHLFSSLNTHTSTGASLPFSDRRARLAATDLRIRALGSRRTLVGHQGQKKMPLAQRRGIVQKAGERETKRRREARENGIVLERPGGAGAGGTIGVGAKDKRRKPKTEVAVDMPSVGRMRGAELKLSKKDIREVEGDAGRRIRSTGRAGRKKRR</sequence>
<gene>
    <name evidence="2" type="ORF">MKZ38_001866</name>
</gene>
<name>A0AAD5WSV1_9PEZI</name>
<dbReference type="EMBL" id="JAKWBI020000152">
    <property type="protein sequence ID" value="KAJ2901436.1"/>
    <property type="molecule type" value="Genomic_DNA"/>
</dbReference>